<dbReference type="Gene3D" id="3.20.20.80">
    <property type="entry name" value="Glycosidases"/>
    <property type="match status" value="1"/>
</dbReference>
<feature type="signal peptide" evidence="5">
    <location>
        <begin position="1"/>
        <end position="18"/>
    </location>
</feature>
<dbReference type="AlphaFoldDB" id="A0A4Q9H2J6"/>
<dbReference type="Pfam" id="PF00150">
    <property type="entry name" value="Cellulase"/>
    <property type="match status" value="1"/>
</dbReference>
<feature type="chain" id="PRO_5020633733" evidence="5">
    <location>
        <begin position="19"/>
        <end position="343"/>
    </location>
</feature>
<protein>
    <submittedName>
        <fullName evidence="7">Glycoside hydrolase family 5 protein</fullName>
    </submittedName>
</protein>
<accession>A0A4Q9H2J6</accession>
<reference evidence="7 8" key="1">
    <citation type="submission" date="2019-02" db="EMBL/GenBank/DDBJ databases">
        <title>Aquabacterium sp. strain KMB7.</title>
        <authorList>
            <person name="Chen W.-M."/>
        </authorList>
    </citation>
    <scope>NUCLEOTIDE SEQUENCE [LARGE SCALE GENOMIC DNA]</scope>
    <source>
        <strain evidence="7 8">KMB7</strain>
    </source>
</reference>
<dbReference type="SUPFAM" id="SSF51445">
    <property type="entry name" value="(Trans)glycosidases"/>
    <property type="match status" value="1"/>
</dbReference>
<dbReference type="InterPro" id="IPR017853">
    <property type="entry name" value="GH"/>
</dbReference>
<keyword evidence="3 4" id="KW-0326">Glycosidase</keyword>
<dbReference type="GO" id="GO:0009251">
    <property type="term" value="P:glucan catabolic process"/>
    <property type="evidence" value="ECO:0007669"/>
    <property type="project" value="TreeGrafter"/>
</dbReference>
<dbReference type="EMBL" id="SIXI01000007">
    <property type="protein sequence ID" value="TBO28308.1"/>
    <property type="molecule type" value="Genomic_DNA"/>
</dbReference>
<organism evidence="7 8">
    <name type="scientific">Aquabacterium lacunae</name>
    <dbReference type="NCBI Taxonomy" id="2528630"/>
    <lineage>
        <taxon>Bacteria</taxon>
        <taxon>Pseudomonadati</taxon>
        <taxon>Pseudomonadota</taxon>
        <taxon>Betaproteobacteria</taxon>
        <taxon>Burkholderiales</taxon>
        <taxon>Aquabacterium</taxon>
    </lineage>
</organism>
<evidence type="ECO:0000256" key="2">
    <source>
        <dbReference type="ARBA" id="ARBA00022801"/>
    </source>
</evidence>
<dbReference type="GO" id="GO:0009986">
    <property type="term" value="C:cell surface"/>
    <property type="evidence" value="ECO:0007669"/>
    <property type="project" value="TreeGrafter"/>
</dbReference>
<name>A0A4Q9H2J6_9BURK</name>
<dbReference type="InterPro" id="IPR050386">
    <property type="entry name" value="Glycosyl_hydrolase_5"/>
</dbReference>
<dbReference type="Proteomes" id="UP000292120">
    <property type="component" value="Unassembled WGS sequence"/>
</dbReference>
<evidence type="ECO:0000256" key="1">
    <source>
        <dbReference type="ARBA" id="ARBA00022729"/>
    </source>
</evidence>
<feature type="domain" description="Glycoside hydrolase family 5" evidence="6">
    <location>
        <begin position="70"/>
        <end position="320"/>
    </location>
</feature>
<dbReference type="PANTHER" id="PTHR31297:SF17">
    <property type="entry name" value="ENDOGLUCANASE"/>
    <property type="match status" value="1"/>
</dbReference>
<dbReference type="GO" id="GO:0005576">
    <property type="term" value="C:extracellular region"/>
    <property type="evidence" value="ECO:0007669"/>
    <property type="project" value="TreeGrafter"/>
</dbReference>
<comment type="similarity">
    <text evidence="4">Belongs to the glycosyl hydrolase 5 (cellulase A) family.</text>
</comment>
<dbReference type="InterPro" id="IPR001547">
    <property type="entry name" value="Glyco_hydro_5"/>
</dbReference>
<keyword evidence="8" id="KW-1185">Reference proteome</keyword>
<dbReference type="PROSITE" id="PS00659">
    <property type="entry name" value="GLYCOSYL_HYDROL_F5"/>
    <property type="match status" value="1"/>
</dbReference>
<evidence type="ECO:0000259" key="6">
    <source>
        <dbReference type="Pfam" id="PF00150"/>
    </source>
</evidence>
<gene>
    <name evidence="7" type="ORF">EYS42_14985</name>
</gene>
<evidence type="ECO:0000256" key="4">
    <source>
        <dbReference type="RuleBase" id="RU361153"/>
    </source>
</evidence>
<dbReference type="InterPro" id="IPR018087">
    <property type="entry name" value="Glyco_hydro_5_CS"/>
</dbReference>
<keyword evidence="1 5" id="KW-0732">Signal</keyword>
<evidence type="ECO:0000256" key="5">
    <source>
        <dbReference type="SAM" id="SignalP"/>
    </source>
</evidence>
<proteinExistence type="inferred from homology"/>
<dbReference type="OrthoDB" id="9800955at2"/>
<comment type="caution">
    <text evidence="7">The sequence shown here is derived from an EMBL/GenBank/DDBJ whole genome shotgun (WGS) entry which is preliminary data.</text>
</comment>
<keyword evidence="2 4" id="KW-0378">Hydrolase</keyword>
<dbReference type="GO" id="GO:0008422">
    <property type="term" value="F:beta-glucosidase activity"/>
    <property type="evidence" value="ECO:0007669"/>
    <property type="project" value="TreeGrafter"/>
</dbReference>
<evidence type="ECO:0000256" key="3">
    <source>
        <dbReference type="ARBA" id="ARBA00023295"/>
    </source>
</evidence>
<evidence type="ECO:0000313" key="8">
    <source>
        <dbReference type="Proteomes" id="UP000292120"/>
    </source>
</evidence>
<dbReference type="PANTHER" id="PTHR31297">
    <property type="entry name" value="GLUCAN ENDO-1,6-BETA-GLUCOSIDASE B"/>
    <property type="match status" value="1"/>
</dbReference>
<sequence>MRNLILIFFALLCFSSNAADPSCLKVSDSACSVYNNLGRGVNLGAVFDRSVYGELGVKYSPELENAILDFDSVRIPVKFGSFASVDATAKLDPLFMERLDLVVNRLLSKNKTVILSFFHYRQITGGKLNFGESEVDELVLEERFVNIWSQLAERYKGYGKKLVFEVYNEPHGRLSGSTWRNLFDRGLKRIRLIDPRRIVIFGADDWSSIAGLEASNPVDDVNVIYTVHVYDPFLFTHQGASWVKPTRPVGVSCCDYAQIALIRNRIFRISRWSKTYGRPVFVGEFGSINIADHKSRIEYTSTFVALAREYRIPWFYWQIASDFGVFDFKSSKWLPGFRDVLLR</sequence>
<evidence type="ECO:0000313" key="7">
    <source>
        <dbReference type="EMBL" id="TBO28308.1"/>
    </source>
</evidence>